<dbReference type="Gene3D" id="1.20.1070.10">
    <property type="entry name" value="Rhodopsin 7-helix transmembrane proteins"/>
    <property type="match status" value="1"/>
</dbReference>
<gene>
    <name evidence="8" type="ORF">UJA718_LOCUS20946</name>
</gene>
<evidence type="ECO:0000313" key="8">
    <source>
        <dbReference type="EMBL" id="CAF4425802.1"/>
    </source>
</evidence>
<dbReference type="Proteomes" id="UP000663873">
    <property type="component" value="Unassembled WGS sequence"/>
</dbReference>
<feature type="transmembrane region" description="Helical" evidence="6">
    <location>
        <begin position="234"/>
        <end position="254"/>
    </location>
</feature>
<dbReference type="AlphaFoldDB" id="A0A820QRR2"/>
<dbReference type="GO" id="GO:0016020">
    <property type="term" value="C:membrane"/>
    <property type="evidence" value="ECO:0007669"/>
    <property type="project" value="UniProtKB-SubCell"/>
</dbReference>
<feature type="transmembrane region" description="Helical" evidence="6">
    <location>
        <begin position="303"/>
        <end position="325"/>
    </location>
</feature>
<keyword evidence="2 6" id="KW-0812">Transmembrane</keyword>
<dbReference type="SUPFAM" id="SSF81321">
    <property type="entry name" value="Family A G protein-coupled receptor-like"/>
    <property type="match status" value="1"/>
</dbReference>
<keyword evidence="3 6" id="KW-1133">Transmembrane helix</keyword>
<dbReference type="GO" id="GO:0004930">
    <property type="term" value="F:G protein-coupled receptor activity"/>
    <property type="evidence" value="ECO:0007669"/>
    <property type="project" value="InterPro"/>
</dbReference>
<evidence type="ECO:0000259" key="7">
    <source>
        <dbReference type="PROSITE" id="PS50262"/>
    </source>
</evidence>
<evidence type="ECO:0000256" key="2">
    <source>
        <dbReference type="ARBA" id="ARBA00022692"/>
    </source>
</evidence>
<accession>A0A820QRR2</accession>
<evidence type="ECO:0000256" key="5">
    <source>
        <dbReference type="SAM" id="MobiDB-lite"/>
    </source>
</evidence>
<feature type="region of interest" description="Disordered" evidence="5">
    <location>
        <begin position="399"/>
        <end position="419"/>
    </location>
</feature>
<keyword evidence="4 6" id="KW-0472">Membrane</keyword>
<feature type="transmembrane region" description="Helical" evidence="6">
    <location>
        <begin position="42"/>
        <end position="63"/>
    </location>
</feature>
<dbReference type="Pfam" id="PF00001">
    <property type="entry name" value="7tm_1"/>
    <property type="match status" value="1"/>
</dbReference>
<proteinExistence type="predicted"/>
<dbReference type="InterPro" id="IPR017452">
    <property type="entry name" value="GPCR_Rhodpsn_7TM"/>
</dbReference>
<dbReference type="EMBL" id="CAJOBP010003986">
    <property type="protein sequence ID" value="CAF4425802.1"/>
    <property type="molecule type" value="Genomic_DNA"/>
</dbReference>
<dbReference type="InterPro" id="IPR000276">
    <property type="entry name" value="GPCR_Rhodpsn"/>
</dbReference>
<reference evidence="8" key="1">
    <citation type="submission" date="2021-02" db="EMBL/GenBank/DDBJ databases">
        <authorList>
            <person name="Nowell W R."/>
        </authorList>
    </citation>
    <scope>NUCLEOTIDE SEQUENCE</scope>
</reference>
<evidence type="ECO:0000313" key="9">
    <source>
        <dbReference type="Proteomes" id="UP000663873"/>
    </source>
</evidence>
<comment type="caution">
    <text evidence="8">The sequence shown here is derived from an EMBL/GenBank/DDBJ whole genome shotgun (WGS) entry which is preliminary data.</text>
</comment>
<comment type="subcellular location">
    <subcellularLocation>
        <location evidence="1">Membrane</location>
    </subcellularLocation>
</comment>
<evidence type="ECO:0000256" key="1">
    <source>
        <dbReference type="ARBA" id="ARBA00004370"/>
    </source>
</evidence>
<evidence type="ECO:0000256" key="6">
    <source>
        <dbReference type="SAM" id="Phobius"/>
    </source>
</evidence>
<feature type="transmembrane region" description="Helical" evidence="6">
    <location>
        <begin position="75"/>
        <end position="96"/>
    </location>
</feature>
<feature type="transmembrane region" description="Helical" evidence="6">
    <location>
        <begin position="350"/>
        <end position="370"/>
    </location>
</feature>
<dbReference type="PRINTS" id="PR00237">
    <property type="entry name" value="GPCRRHODOPSN"/>
</dbReference>
<protein>
    <recommendedName>
        <fullName evidence="7">G-protein coupled receptors family 1 profile domain-containing protein</fullName>
    </recommendedName>
</protein>
<name>A0A820QRR2_9BILA</name>
<feature type="transmembrane region" description="Helical" evidence="6">
    <location>
        <begin position="157"/>
        <end position="178"/>
    </location>
</feature>
<feature type="transmembrane region" description="Helical" evidence="6">
    <location>
        <begin position="116"/>
        <end position="137"/>
    </location>
</feature>
<keyword evidence="9" id="KW-1185">Reference proteome</keyword>
<dbReference type="PANTHER" id="PTHR46641">
    <property type="entry name" value="FMRFAMIDE RECEPTOR-RELATED"/>
    <property type="match status" value="1"/>
</dbReference>
<sequence>ICKINLYKTKHIIMSRYPCLSNRNGSIYSDTIHDIEVAGYRYVILTICIFGVVCNLLNLSVLVQRRLKESPYTYLTGLAVADMLTLISISPFSIVRGDYIRHENVFYALTRFESQLYMPLANYFGQVSIMITLALTIERHLFTTYPLRTRTFCKARYARITIAIILFICALLSFPRFLMENVKHLIEPINSFNSSKCSTQPFLIQGSSTDSTHIGQCFCVVGYPRKQYLPYRTAYYIMMFVFNQILPFIILLFLNLKLIKRVRHSNRYTIGELVARQYIQKSSTSALPMQPIKQKRLRDEHRLTKTLVAVVVVFLVCNTFTIISYPDFVGRITRHRYPNYMHTGFRIQKLITNIMLLLNYSINFFFYCAFNQKFLDTLKTTFYRRIRSFLQEKFNNQNGSTTTQRALSNSTTSSAKSPCNLQSKLHRSCKHYSNYDEEFQHLKHYSNSKHCSLRKMKNSKIDV</sequence>
<evidence type="ECO:0000256" key="4">
    <source>
        <dbReference type="ARBA" id="ARBA00023136"/>
    </source>
</evidence>
<organism evidence="8 9">
    <name type="scientific">Rotaria socialis</name>
    <dbReference type="NCBI Taxonomy" id="392032"/>
    <lineage>
        <taxon>Eukaryota</taxon>
        <taxon>Metazoa</taxon>
        <taxon>Spiralia</taxon>
        <taxon>Gnathifera</taxon>
        <taxon>Rotifera</taxon>
        <taxon>Eurotatoria</taxon>
        <taxon>Bdelloidea</taxon>
        <taxon>Philodinida</taxon>
        <taxon>Philodinidae</taxon>
        <taxon>Rotaria</taxon>
    </lineage>
</organism>
<dbReference type="PROSITE" id="PS50262">
    <property type="entry name" value="G_PROTEIN_RECEP_F1_2"/>
    <property type="match status" value="1"/>
</dbReference>
<evidence type="ECO:0000256" key="3">
    <source>
        <dbReference type="ARBA" id="ARBA00022989"/>
    </source>
</evidence>
<dbReference type="InterPro" id="IPR052954">
    <property type="entry name" value="GPCR-Ligand_Int"/>
</dbReference>
<feature type="domain" description="G-protein coupled receptors family 1 profile" evidence="7">
    <location>
        <begin position="54"/>
        <end position="367"/>
    </location>
</feature>
<feature type="non-terminal residue" evidence="8">
    <location>
        <position position="1"/>
    </location>
</feature>
<dbReference type="CDD" id="cd14978">
    <property type="entry name" value="7tmA_FMRFamide_R-like"/>
    <property type="match status" value="1"/>
</dbReference>